<feature type="domain" description="HTH myb-type" evidence="8">
    <location>
        <begin position="32"/>
        <end position="86"/>
    </location>
</feature>
<dbReference type="PROSITE" id="PS51294">
    <property type="entry name" value="HTH_MYB"/>
    <property type="match status" value="1"/>
</dbReference>
<feature type="domain" description="Myb-like" evidence="7">
    <location>
        <begin position="32"/>
        <end position="82"/>
    </location>
</feature>
<keyword evidence="2" id="KW-0677">Repeat</keyword>
<evidence type="ECO:0000313" key="9">
    <source>
        <dbReference type="EMBL" id="GLJ59571.1"/>
    </source>
</evidence>
<keyword evidence="3" id="KW-0805">Transcription regulation</keyword>
<evidence type="ECO:0000256" key="1">
    <source>
        <dbReference type="ARBA" id="ARBA00004123"/>
    </source>
</evidence>
<dbReference type="FunFam" id="1.10.10.60:FF:000394">
    <property type="entry name" value="MYB transcription factor"/>
    <property type="match status" value="1"/>
</dbReference>
<keyword evidence="5" id="KW-0804">Transcription</keyword>
<dbReference type="PROSITE" id="PS50090">
    <property type="entry name" value="MYB_LIKE"/>
    <property type="match status" value="1"/>
</dbReference>
<dbReference type="Proteomes" id="UP001234787">
    <property type="component" value="Unassembled WGS sequence"/>
</dbReference>
<dbReference type="InterPro" id="IPR015495">
    <property type="entry name" value="Myb_TF_plants"/>
</dbReference>
<dbReference type="InterPro" id="IPR009057">
    <property type="entry name" value="Homeodomain-like_sf"/>
</dbReference>
<reference evidence="9" key="1">
    <citation type="submission" date="2022-12" db="EMBL/GenBank/DDBJ databases">
        <title>Chromosome-Level Genome Assembly of Japanese Cedar (Cryptomeriajaponica D. Don).</title>
        <authorList>
            <person name="Fujino T."/>
            <person name="Yamaguchi K."/>
            <person name="Yokoyama T."/>
            <person name="Hamanaka T."/>
            <person name="Harazono Y."/>
            <person name="Kamada H."/>
            <person name="Kobayashi W."/>
            <person name="Ujino-Ihara T."/>
            <person name="Uchiyama K."/>
            <person name="Matsumoto A."/>
            <person name="Izuno A."/>
            <person name="Tsumura Y."/>
            <person name="Toyoda A."/>
            <person name="Shigenobu S."/>
            <person name="Moriguchi Y."/>
            <person name="Ueno S."/>
            <person name="Kasahara M."/>
        </authorList>
    </citation>
    <scope>NUCLEOTIDE SEQUENCE</scope>
</reference>
<dbReference type="SUPFAM" id="SSF46689">
    <property type="entry name" value="Homeodomain-like"/>
    <property type="match status" value="1"/>
</dbReference>
<comment type="subcellular location">
    <subcellularLocation>
        <location evidence="1">Nucleus</location>
    </subcellularLocation>
</comment>
<accession>A0AAD3NTR4</accession>
<dbReference type="InterPro" id="IPR017930">
    <property type="entry name" value="Myb_dom"/>
</dbReference>
<evidence type="ECO:0000256" key="2">
    <source>
        <dbReference type="ARBA" id="ARBA00022737"/>
    </source>
</evidence>
<dbReference type="Gene3D" id="1.10.10.60">
    <property type="entry name" value="Homeodomain-like"/>
    <property type="match status" value="1"/>
</dbReference>
<keyword evidence="10" id="KW-1185">Reference proteome</keyword>
<name>A0AAD3NTR4_CRYJA</name>
<evidence type="ECO:0000259" key="7">
    <source>
        <dbReference type="PROSITE" id="PS50090"/>
    </source>
</evidence>
<gene>
    <name evidence="9" type="ORF">SUGI_1514560</name>
</gene>
<evidence type="ECO:0000259" key="8">
    <source>
        <dbReference type="PROSITE" id="PS51294"/>
    </source>
</evidence>
<sequence>MNGHQNWRALPKQAGLLRYGKSYRLRWVNYHRPEIRHGNFTSEEEETIIKLHQLLDNKWSAIASRLPGRTDNEVKNVWNPHLKKWVSRMGTDPVTYHSKSPRKGFDYDE</sequence>
<keyword evidence="4" id="KW-0238">DNA-binding</keyword>
<dbReference type="CDD" id="cd00167">
    <property type="entry name" value="SANT"/>
    <property type="match status" value="1"/>
</dbReference>
<evidence type="ECO:0000256" key="5">
    <source>
        <dbReference type="ARBA" id="ARBA00023163"/>
    </source>
</evidence>
<dbReference type="AlphaFoldDB" id="A0AAD3NTR4"/>
<evidence type="ECO:0000313" key="10">
    <source>
        <dbReference type="Proteomes" id="UP001234787"/>
    </source>
</evidence>
<evidence type="ECO:0000256" key="3">
    <source>
        <dbReference type="ARBA" id="ARBA00023015"/>
    </source>
</evidence>
<evidence type="ECO:0000256" key="6">
    <source>
        <dbReference type="ARBA" id="ARBA00023242"/>
    </source>
</evidence>
<protein>
    <recommendedName>
        <fullName evidence="11">MYB transcription factor</fullName>
    </recommendedName>
</protein>
<dbReference type="EMBL" id="BSEH01001084">
    <property type="protein sequence ID" value="GLJ59571.1"/>
    <property type="molecule type" value="Genomic_DNA"/>
</dbReference>
<dbReference type="GO" id="GO:0000976">
    <property type="term" value="F:transcription cis-regulatory region binding"/>
    <property type="evidence" value="ECO:0007669"/>
    <property type="project" value="UniProtKB-ARBA"/>
</dbReference>
<dbReference type="InterPro" id="IPR001005">
    <property type="entry name" value="SANT/Myb"/>
</dbReference>
<dbReference type="SMART" id="SM00717">
    <property type="entry name" value="SANT"/>
    <property type="match status" value="1"/>
</dbReference>
<comment type="caution">
    <text evidence="9">The sequence shown here is derived from an EMBL/GenBank/DDBJ whole genome shotgun (WGS) entry which is preliminary data.</text>
</comment>
<dbReference type="GO" id="GO:0005634">
    <property type="term" value="C:nucleus"/>
    <property type="evidence" value="ECO:0007669"/>
    <property type="project" value="UniProtKB-SubCell"/>
</dbReference>
<dbReference type="Pfam" id="PF00249">
    <property type="entry name" value="Myb_DNA-binding"/>
    <property type="match status" value="1"/>
</dbReference>
<dbReference type="PANTHER" id="PTHR47994">
    <property type="entry name" value="F14D16.11-RELATED"/>
    <property type="match status" value="1"/>
</dbReference>
<organism evidence="9 10">
    <name type="scientific">Cryptomeria japonica</name>
    <name type="common">Japanese cedar</name>
    <name type="synonym">Cupressus japonica</name>
    <dbReference type="NCBI Taxonomy" id="3369"/>
    <lineage>
        <taxon>Eukaryota</taxon>
        <taxon>Viridiplantae</taxon>
        <taxon>Streptophyta</taxon>
        <taxon>Embryophyta</taxon>
        <taxon>Tracheophyta</taxon>
        <taxon>Spermatophyta</taxon>
        <taxon>Pinopsida</taxon>
        <taxon>Pinidae</taxon>
        <taxon>Conifers II</taxon>
        <taxon>Cupressales</taxon>
        <taxon>Cupressaceae</taxon>
        <taxon>Cryptomeria</taxon>
    </lineage>
</organism>
<keyword evidence="6" id="KW-0539">Nucleus</keyword>
<evidence type="ECO:0000256" key="4">
    <source>
        <dbReference type="ARBA" id="ARBA00023125"/>
    </source>
</evidence>
<evidence type="ECO:0008006" key="11">
    <source>
        <dbReference type="Google" id="ProtNLM"/>
    </source>
</evidence>
<dbReference type="PANTHER" id="PTHR47994:SF5">
    <property type="entry name" value="F14D16.11-RELATED"/>
    <property type="match status" value="1"/>
</dbReference>
<proteinExistence type="predicted"/>